<feature type="compositionally biased region" description="Low complexity" evidence="1">
    <location>
        <begin position="151"/>
        <end position="163"/>
    </location>
</feature>
<dbReference type="AlphaFoldDB" id="H8MPZ1"/>
<dbReference type="HOGENOM" id="CLU_1425811_0_0_7"/>
<reference evidence="3" key="2">
    <citation type="submission" date="2012-03" db="EMBL/GenBank/DDBJ databases">
        <title>Genome sequence of the fruiting myxobacterium Corallococcus coralloides DSM 2259.</title>
        <authorList>
            <person name="Huntley S."/>
            <person name="Zhang Y."/>
            <person name="Treuner-Lange A."/>
            <person name="Sensen C.W."/>
            <person name="Sogaard-Andersen L."/>
        </authorList>
    </citation>
    <scope>NUCLEOTIDE SEQUENCE [LARGE SCALE GENOMIC DNA]</scope>
    <source>
        <strain evidence="3">ATCC 25202 / DSM 2259 / NBRC 100086 / M2</strain>
    </source>
</reference>
<dbReference type="OrthoDB" id="10002109at2"/>
<name>H8MPZ1_CORCM</name>
<reference evidence="2 3" key="1">
    <citation type="journal article" date="2012" name="J. Bacteriol.">
        <title>Complete Genome Sequence of the Fruiting Myxobacterium Corallococcus coralloides DSM 2259.</title>
        <authorList>
            <person name="Huntley S."/>
            <person name="Zhang Y."/>
            <person name="Treuner-Lange A."/>
            <person name="Kneip S."/>
            <person name="Sensen C.W."/>
            <person name="Sogaard-Andersen L."/>
        </authorList>
    </citation>
    <scope>NUCLEOTIDE SEQUENCE [LARGE SCALE GENOMIC DNA]</scope>
    <source>
        <strain evidence="3">ATCC 25202 / DSM 2259 / NBRC 100086 / M2</strain>
    </source>
</reference>
<dbReference type="InParanoid" id="H8MPZ1"/>
<feature type="region of interest" description="Disordered" evidence="1">
    <location>
        <begin position="1"/>
        <end position="122"/>
    </location>
</feature>
<dbReference type="EMBL" id="CP003389">
    <property type="protein sequence ID" value="AFE06151.1"/>
    <property type="molecule type" value="Genomic_DNA"/>
</dbReference>
<proteinExistence type="predicted"/>
<dbReference type="Proteomes" id="UP000007587">
    <property type="component" value="Chromosome"/>
</dbReference>
<gene>
    <name evidence="2" type="ordered locus">COCOR_05024</name>
</gene>
<keyword evidence="3" id="KW-1185">Reference proteome</keyword>
<feature type="region of interest" description="Disordered" evidence="1">
    <location>
        <begin position="134"/>
        <end position="190"/>
    </location>
</feature>
<organism evidence="2 3">
    <name type="scientific">Corallococcus coralloides (strain ATCC 25202 / DSM 2259 / NBRC 100086 / M2)</name>
    <name type="common">Myxococcus coralloides</name>
    <dbReference type="NCBI Taxonomy" id="1144275"/>
    <lineage>
        <taxon>Bacteria</taxon>
        <taxon>Pseudomonadati</taxon>
        <taxon>Myxococcota</taxon>
        <taxon>Myxococcia</taxon>
        <taxon>Myxococcales</taxon>
        <taxon>Cystobacterineae</taxon>
        <taxon>Myxococcaceae</taxon>
        <taxon>Corallococcus</taxon>
    </lineage>
</organism>
<feature type="compositionally biased region" description="Low complexity" evidence="1">
    <location>
        <begin position="84"/>
        <end position="98"/>
    </location>
</feature>
<evidence type="ECO:0000313" key="2">
    <source>
        <dbReference type="EMBL" id="AFE06151.1"/>
    </source>
</evidence>
<protein>
    <submittedName>
        <fullName evidence="2">Uncharacterized protein</fullName>
    </submittedName>
</protein>
<evidence type="ECO:0000256" key="1">
    <source>
        <dbReference type="SAM" id="MobiDB-lite"/>
    </source>
</evidence>
<dbReference type="STRING" id="1144275.COCOR_05024"/>
<evidence type="ECO:0000313" key="3">
    <source>
        <dbReference type="Proteomes" id="UP000007587"/>
    </source>
</evidence>
<sequence>MKISRPLSTLPQIEQQPLTPPVKCASGQSILAGGRGGSRGAQGYKDLPDGFQGGASQARLDGSIEDRLHRGPVGDGGEARPCASGSSARGSGHSGSVSCSFVPPDSGAAGAPESKPSSPLEKFAEKIRDLFAKLLDGDIPEASRRGRVATGDSSRSSGSKHSGSGQGRIGAEEDPPPADFSSRSSREPRA</sequence>
<dbReference type="KEGG" id="ccx:COCOR_05024"/>
<feature type="compositionally biased region" description="Polar residues" evidence="1">
    <location>
        <begin position="1"/>
        <end position="17"/>
    </location>
</feature>
<dbReference type="RefSeq" id="WP_014397817.1">
    <property type="nucleotide sequence ID" value="NC_017030.1"/>
</dbReference>
<accession>H8MPZ1</accession>